<feature type="compositionally biased region" description="Polar residues" evidence="6">
    <location>
        <begin position="337"/>
        <end position="354"/>
    </location>
</feature>
<organism evidence="9 10">
    <name type="scientific">Conoideocrella luteorostrata</name>
    <dbReference type="NCBI Taxonomy" id="1105319"/>
    <lineage>
        <taxon>Eukaryota</taxon>
        <taxon>Fungi</taxon>
        <taxon>Dikarya</taxon>
        <taxon>Ascomycota</taxon>
        <taxon>Pezizomycotina</taxon>
        <taxon>Sordariomycetes</taxon>
        <taxon>Hypocreomycetidae</taxon>
        <taxon>Hypocreales</taxon>
        <taxon>Clavicipitaceae</taxon>
        <taxon>Conoideocrella</taxon>
    </lineage>
</organism>
<evidence type="ECO:0000256" key="6">
    <source>
        <dbReference type="SAM" id="MobiDB-lite"/>
    </source>
</evidence>
<evidence type="ECO:0000313" key="10">
    <source>
        <dbReference type="Proteomes" id="UP001251528"/>
    </source>
</evidence>
<name>A0AAJ0D188_9HYPO</name>
<feature type="region of interest" description="Disordered" evidence="6">
    <location>
        <begin position="312"/>
        <end position="358"/>
    </location>
</feature>
<feature type="transmembrane region" description="Helical" evidence="7">
    <location>
        <begin position="238"/>
        <end position="259"/>
    </location>
</feature>
<keyword evidence="3 7" id="KW-1133">Transmembrane helix</keyword>
<dbReference type="AlphaFoldDB" id="A0AAJ0D188"/>
<dbReference type="PANTHER" id="PTHR33048:SF143">
    <property type="entry name" value="EXTRACELLULAR MEMBRANE PROTEIN CFEM DOMAIN-CONTAINING PROTEIN-RELATED"/>
    <property type="match status" value="1"/>
</dbReference>
<comment type="subcellular location">
    <subcellularLocation>
        <location evidence="1">Membrane</location>
        <topology evidence="1">Multi-pass membrane protein</topology>
    </subcellularLocation>
</comment>
<sequence>MLVRRSDHEKSCNRLRNGELHCQGSPSNITAGACDEPIRDRSQVCATMSIALLVLSGVVVTQRLAYKYWAKADYGLDDAFTLLAFLAIIPSTVIVHGMLKNGMGRDVWTVDFESLYSFGRHFYIVGPIYYSQVALLKLALLFFYLRIFSSVGVRQLLWGTVLLVSLYGIAFLVVGLLPCSPISYYWEKWDGEHKGACIDINAAIRANSAISVALDICMLAIPLWQLDKLRLNKRKKAGVALMFCLGTFVTVASAIRLWVSIRFRNETPNATWDLVDLVLLSDIEINSGIVCVCLPSLRLLFRRLSPHLMGTNNERTAKRSSPRTTREEEPCSFHAANGTSATSAMSKGDWSQQPEEIDPNKIKCETTYTVEYSAQGTMRSNGCNV</sequence>
<keyword evidence="10" id="KW-1185">Reference proteome</keyword>
<dbReference type="PANTHER" id="PTHR33048">
    <property type="entry name" value="PTH11-LIKE INTEGRAL MEMBRANE PROTEIN (AFU_ORTHOLOGUE AFUA_5G11245)"/>
    <property type="match status" value="1"/>
</dbReference>
<feature type="transmembrane region" description="Helical" evidence="7">
    <location>
        <begin position="122"/>
        <end position="144"/>
    </location>
</feature>
<dbReference type="EMBL" id="JASWJB010000004">
    <property type="protein sequence ID" value="KAK2616605.1"/>
    <property type="molecule type" value="Genomic_DNA"/>
</dbReference>
<gene>
    <name evidence="9" type="ORF">QQS21_000428</name>
</gene>
<evidence type="ECO:0000256" key="7">
    <source>
        <dbReference type="SAM" id="Phobius"/>
    </source>
</evidence>
<evidence type="ECO:0000256" key="5">
    <source>
        <dbReference type="ARBA" id="ARBA00038359"/>
    </source>
</evidence>
<reference evidence="9" key="1">
    <citation type="submission" date="2023-06" db="EMBL/GenBank/DDBJ databases">
        <title>Conoideocrella luteorostrata (Hypocreales: Clavicipitaceae), a potential biocontrol fungus for elongate hemlock scale in United States Christmas tree production areas.</title>
        <authorList>
            <person name="Barrett H."/>
            <person name="Lovett B."/>
            <person name="Macias A.M."/>
            <person name="Stajich J.E."/>
            <person name="Kasson M.T."/>
        </authorList>
    </citation>
    <scope>NUCLEOTIDE SEQUENCE</scope>
    <source>
        <strain evidence="9">ARSEF 14590</strain>
    </source>
</reference>
<keyword evidence="2 7" id="KW-0812">Transmembrane</keyword>
<feature type="transmembrane region" description="Helical" evidence="7">
    <location>
        <begin position="46"/>
        <end position="66"/>
    </location>
</feature>
<dbReference type="Pfam" id="PF20684">
    <property type="entry name" value="Fung_rhodopsin"/>
    <property type="match status" value="1"/>
</dbReference>
<dbReference type="InterPro" id="IPR052337">
    <property type="entry name" value="SAT4-like"/>
</dbReference>
<protein>
    <recommendedName>
        <fullName evidence="8">Rhodopsin domain-containing protein</fullName>
    </recommendedName>
</protein>
<evidence type="ECO:0000256" key="3">
    <source>
        <dbReference type="ARBA" id="ARBA00022989"/>
    </source>
</evidence>
<feature type="transmembrane region" description="Helical" evidence="7">
    <location>
        <begin position="156"/>
        <end position="186"/>
    </location>
</feature>
<dbReference type="GO" id="GO:0016020">
    <property type="term" value="C:membrane"/>
    <property type="evidence" value="ECO:0007669"/>
    <property type="project" value="UniProtKB-SubCell"/>
</dbReference>
<evidence type="ECO:0000259" key="8">
    <source>
        <dbReference type="Pfam" id="PF20684"/>
    </source>
</evidence>
<proteinExistence type="inferred from homology"/>
<evidence type="ECO:0000313" key="9">
    <source>
        <dbReference type="EMBL" id="KAK2616605.1"/>
    </source>
</evidence>
<comment type="caution">
    <text evidence="9">The sequence shown here is derived from an EMBL/GenBank/DDBJ whole genome shotgun (WGS) entry which is preliminary data.</text>
</comment>
<dbReference type="InterPro" id="IPR049326">
    <property type="entry name" value="Rhodopsin_dom_fungi"/>
</dbReference>
<feature type="transmembrane region" description="Helical" evidence="7">
    <location>
        <begin position="206"/>
        <end position="226"/>
    </location>
</feature>
<dbReference type="Proteomes" id="UP001251528">
    <property type="component" value="Unassembled WGS sequence"/>
</dbReference>
<evidence type="ECO:0000256" key="4">
    <source>
        <dbReference type="ARBA" id="ARBA00023136"/>
    </source>
</evidence>
<feature type="domain" description="Rhodopsin" evidence="8">
    <location>
        <begin position="63"/>
        <end position="303"/>
    </location>
</feature>
<comment type="similarity">
    <text evidence="5">Belongs to the SAT4 family.</text>
</comment>
<feature type="transmembrane region" description="Helical" evidence="7">
    <location>
        <begin position="78"/>
        <end position="99"/>
    </location>
</feature>
<evidence type="ECO:0000256" key="2">
    <source>
        <dbReference type="ARBA" id="ARBA00022692"/>
    </source>
</evidence>
<keyword evidence="4 7" id="KW-0472">Membrane</keyword>
<evidence type="ECO:0000256" key="1">
    <source>
        <dbReference type="ARBA" id="ARBA00004141"/>
    </source>
</evidence>
<dbReference type="PROSITE" id="PS51257">
    <property type="entry name" value="PROKAR_LIPOPROTEIN"/>
    <property type="match status" value="1"/>
</dbReference>
<accession>A0AAJ0D188</accession>